<comment type="caution">
    <text evidence="3">The sequence shown here is derived from an EMBL/GenBank/DDBJ whole genome shotgun (WGS) entry which is preliminary data.</text>
</comment>
<reference evidence="3 4" key="1">
    <citation type="submission" date="2019-09" db="EMBL/GenBank/DDBJ databases">
        <authorList>
            <person name="Ou C."/>
        </authorList>
    </citation>
    <scope>NUCLEOTIDE SEQUENCE [LARGE SCALE GENOMIC DNA]</scope>
    <source>
        <strain evidence="3">S2</strain>
        <tissue evidence="3">Leaf</tissue>
    </source>
</reference>
<dbReference type="Pfam" id="PF13456">
    <property type="entry name" value="RVT_3"/>
    <property type="match status" value="1"/>
</dbReference>
<evidence type="ECO:0000313" key="4">
    <source>
        <dbReference type="Proteomes" id="UP000327157"/>
    </source>
</evidence>
<dbReference type="GO" id="GO:0004523">
    <property type="term" value="F:RNA-DNA hybrid ribonuclease activity"/>
    <property type="evidence" value="ECO:0007669"/>
    <property type="project" value="InterPro"/>
</dbReference>
<dbReference type="InterPro" id="IPR044730">
    <property type="entry name" value="RNase_H-like_dom_plant"/>
</dbReference>
<sequence>MQRSLFDKIMSDVCNHDPYFVQKEDAFHVLGLLPEQKIMAILRMLAYGASANQVDEIARMGKTTVLESLMRFCSAIEALYTNEYLRQPTTRDMQRLLRKGEMRGFLGMIGSIDCMHWTWKNCPRAQNDLNVLAQSPVFDELLQGNGPRCTYWVNVSHLQSEKEKHFAKCQEGCRKDVERCFGILQARRAIVRVAARMFDVEALRSIMITCIILHNMIVEDEYDYDAVDEYEPDPMNNSRTQIYYAHDRTEDPVQHEPSLQENLEVKHLLKVYEDASGQAVNYQKSCVAFSDNLNEYDGQLLADCLGVIRVPYHDRYLGLPVFVGKAKKATFSYLKDILWKKLNGWRGSLLSSAGKEILIKTVAQVVPLFTMQTFLLPKTLCEELGQMVAQFWWQRELVLSAIPPGVAHDSTVDSLLVDEGCVRWNGDLITSIFYEEEAQLIQSIPLSYFKPPDRLIWVAEKDGLFSTKSAYLVARTGGNVGGEETTTSEMDGELKHMWKALWRACVPEKVKICVWRCCLDALPTRANLMRRKVITNDACQFCQGESETVEHVFLSFPRSASIWFASPLCLRTDRQLHGGFRIWLVEVAGLLARQSFDLALILIWGIWKERNSFLWNGRALNQVEIVCKSQAWLQEFRKWHDSKKGSSRTTTHKWEKPTVGWVKCNFDGAWDDLGQRGGVGVVVRDEKGDFVAATALQFRGISSAILAEIMAARAAVLFARNMGVSQMVVQEDAMMVINALQNDKVALCNGMFGNVLLDARQMLQSFQNWKATFGRRETNKVAHRLARLGLTLGTRISWFEEPSDVIFYFLVEDSIPS</sequence>
<dbReference type="CDD" id="cd06222">
    <property type="entry name" value="RNase_H_like"/>
    <property type="match status" value="1"/>
</dbReference>
<dbReference type="InterPro" id="IPR012337">
    <property type="entry name" value="RNaseH-like_sf"/>
</dbReference>
<feature type="domain" description="RNase H type-1" evidence="1">
    <location>
        <begin position="665"/>
        <end position="787"/>
    </location>
</feature>
<dbReference type="GO" id="GO:0003676">
    <property type="term" value="F:nucleic acid binding"/>
    <property type="evidence" value="ECO:0007669"/>
    <property type="project" value="InterPro"/>
</dbReference>
<reference evidence="3 4" key="3">
    <citation type="submission" date="2019-11" db="EMBL/GenBank/DDBJ databases">
        <title>A de novo genome assembly of a pear dwarfing rootstock.</title>
        <authorList>
            <person name="Wang F."/>
            <person name="Wang J."/>
            <person name="Li S."/>
            <person name="Zhang Y."/>
            <person name="Fang M."/>
            <person name="Ma L."/>
            <person name="Zhao Y."/>
            <person name="Jiang S."/>
        </authorList>
    </citation>
    <scope>NUCLEOTIDE SEQUENCE [LARGE SCALE GENOMIC DNA]</scope>
    <source>
        <strain evidence="3">S2</strain>
        <tissue evidence="3">Leaf</tissue>
    </source>
</reference>
<dbReference type="SUPFAM" id="SSF53098">
    <property type="entry name" value="Ribonuclease H-like"/>
    <property type="match status" value="1"/>
</dbReference>
<dbReference type="OrthoDB" id="1092969at2759"/>
<dbReference type="InterPro" id="IPR036397">
    <property type="entry name" value="RNaseH_sf"/>
</dbReference>
<dbReference type="Proteomes" id="UP000327157">
    <property type="component" value="Chromosome 11"/>
</dbReference>
<organism evidence="3 4">
    <name type="scientific">Pyrus ussuriensis x Pyrus communis</name>
    <dbReference type="NCBI Taxonomy" id="2448454"/>
    <lineage>
        <taxon>Eukaryota</taxon>
        <taxon>Viridiplantae</taxon>
        <taxon>Streptophyta</taxon>
        <taxon>Embryophyta</taxon>
        <taxon>Tracheophyta</taxon>
        <taxon>Spermatophyta</taxon>
        <taxon>Magnoliopsida</taxon>
        <taxon>eudicotyledons</taxon>
        <taxon>Gunneridae</taxon>
        <taxon>Pentapetalae</taxon>
        <taxon>rosids</taxon>
        <taxon>fabids</taxon>
        <taxon>Rosales</taxon>
        <taxon>Rosaceae</taxon>
        <taxon>Amygdaloideae</taxon>
        <taxon>Maleae</taxon>
        <taxon>Pyrus</taxon>
    </lineage>
</organism>
<dbReference type="PANTHER" id="PTHR47150:SF5">
    <property type="entry name" value="OS07G0546750 PROTEIN"/>
    <property type="match status" value="1"/>
</dbReference>
<dbReference type="InterPro" id="IPR002156">
    <property type="entry name" value="RNaseH_domain"/>
</dbReference>
<accession>A0A5N5FSR6</accession>
<dbReference type="Pfam" id="PF04827">
    <property type="entry name" value="Plant_tran"/>
    <property type="match status" value="2"/>
</dbReference>
<proteinExistence type="predicted"/>
<feature type="domain" description="Reverse transcriptase zinc-binding" evidence="2">
    <location>
        <begin position="465"/>
        <end position="563"/>
    </location>
</feature>
<protein>
    <submittedName>
        <fullName evidence="3">S ribonuclease</fullName>
    </submittedName>
</protein>
<evidence type="ECO:0000259" key="2">
    <source>
        <dbReference type="Pfam" id="PF13966"/>
    </source>
</evidence>
<keyword evidence="4" id="KW-1185">Reference proteome</keyword>
<dbReference type="Gene3D" id="3.30.420.10">
    <property type="entry name" value="Ribonuclease H-like superfamily/Ribonuclease H"/>
    <property type="match status" value="1"/>
</dbReference>
<dbReference type="PANTHER" id="PTHR47150">
    <property type="entry name" value="OS12G0169200 PROTEIN"/>
    <property type="match status" value="1"/>
</dbReference>
<dbReference type="AlphaFoldDB" id="A0A5N5FSR6"/>
<dbReference type="InterPro" id="IPR026960">
    <property type="entry name" value="RVT-Znf"/>
</dbReference>
<gene>
    <name evidence="3" type="ORF">D8674_005654</name>
</gene>
<name>A0A5N5FSR6_9ROSA</name>
<evidence type="ECO:0000313" key="3">
    <source>
        <dbReference type="EMBL" id="KAB2605937.1"/>
    </source>
</evidence>
<dbReference type="Pfam" id="PF13966">
    <property type="entry name" value="zf-RVT"/>
    <property type="match status" value="1"/>
</dbReference>
<dbReference type="EMBL" id="SMOL01000559">
    <property type="protein sequence ID" value="KAB2605937.1"/>
    <property type="molecule type" value="Genomic_DNA"/>
</dbReference>
<dbReference type="InterPro" id="IPR006912">
    <property type="entry name" value="Harbinger_derived_prot"/>
</dbReference>
<evidence type="ECO:0000259" key="1">
    <source>
        <dbReference type="Pfam" id="PF13456"/>
    </source>
</evidence>
<reference evidence="4" key="2">
    <citation type="submission" date="2019-10" db="EMBL/GenBank/DDBJ databases">
        <title>A de novo genome assembly of a pear dwarfing rootstock.</title>
        <authorList>
            <person name="Wang F."/>
            <person name="Wang J."/>
            <person name="Li S."/>
            <person name="Zhang Y."/>
            <person name="Fang M."/>
            <person name="Ma L."/>
            <person name="Zhao Y."/>
            <person name="Jiang S."/>
        </authorList>
    </citation>
    <scope>NUCLEOTIDE SEQUENCE [LARGE SCALE GENOMIC DNA]</scope>
</reference>